<dbReference type="GO" id="GO:0008475">
    <property type="term" value="F:procollagen-lysine 5-dioxygenase activity"/>
    <property type="evidence" value="ECO:0007669"/>
    <property type="project" value="TreeGrafter"/>
</dbReference>
<sequence>MSSKILLISCGVFITIFSQIVTSQTRAFSKNPEDLELLVLTIATEETDGYKRFMRSCRHYNLSVRVIGMNEEWRGGDVQRDPGGGHKINMMKKVIGEYKNKNNLVLMFSDSYDAVFLANAKTIIKTFLGFDKQMVFSAEGFCWPNRWLVDKYPEISHGKRYLCSGGFIGFAPVFHDVVTDTEINDEDDDQLYYTNLYLDEKKREKYKMALDHTTKLFQNLNGAEEEIELDLQGTEVTVHNTAHKTTPLWIHGNGASKIFLNYLSNYVPGTWHPDSGCLECNEDIINLKKKKDNELPTVMMAIFIPYATPFMPEFFKKIEKIDYPKKRIDLYIHNMVEYHSNHVADWLKGGAKGLYKTVTNIGPPAFTDSGEKEFIARNKIVEAALSSGDDYLFYVSSEVSFTNKDVLKILISQNRVSAKDWEERYLHPNYSQNLNESIPIEQPCNDVFWFPLYSETWAKHMIEEMENYGQWSGGKNEDARLAGGYENVPTVDIHMNQVGYEAEWLHTLKKYVVPINNRLFPGYYSDGRAIMNFVVKYTPSGQYYLRPHHDSSTYTINIGLNRPGIDYGVRHDVLTFLACVRRFPPLPLWGKFLTESSLQGEGWEQMYAAGFDILYIGNDYHEGLPTTWGTRYIMVCFIDP</sequence>
<keyword evidence="1" id="KW-0732">Signal</keyword>
<feature type="domain" description="Fe2OG dioxygenase" evidence="2">
    <location>
        <begin position="528"/>
        <end position="640"/>
    </location>
</feature>
<feature type="chain" id="PRO_5037455781" description="Fe2OG dioxygenase domain-containing protein" evidence="1">
    <location>
        <begin position="24"/>
        <end position="640"/>
    </location>
</feature>
<evidence type="ECO:0000256" key="1">
    <source>
        <dbReference type="SAM" id="SignalP"/>
    </source>
</evidence>
<reference evidence="3" key="1">
    <citation type="submission" date="2022-11" db="UniProtKB">
        <authorList>
            <consortium name="EnsemblMetazoa"/>
        </authorList>
    </citation>
    <scope>IDENTIFICATION</scope>
</reference>
<evidence type="ECO:0000259" key="2">
    <source>
        <dbReference type="PROSITE" id="PS51471"/>
    </source>
</evidence>
<feature type="signal peptide" evidence="1">
    <location>
        <begin position="1"/>
        <end position="23"/>
    </location>
</feature>
<proteinExistence type="predicted"/>
<accession>A0A913YMJ0</accession>
<protein>
    <recommendedName>
        <fullName evidence="2">Fe2OG dioxygenase domain-containing protein</fullName>
    </recommendedName>
</protein>
<dbReference type="InterPro" id="IPR057589">
    <property type="entry name" value="GT_PLOD"/>
</dbReference>
<dbReference type="RefSeq" id="XP_028515697.1">
    <property type="nucleotide sequence ID" value="XM_028659896.1"/>
</dbReference>
<dbReference type="InterPro" id="IPR005123">
    <property type="entry name" value="Oxoglu/Fe-dep_dioxygenase_dom"/>
</dbReference>
<dbReference type="OMA" id="TDVACNH"/>
<dbReference type="Pfam" id="PF25342">
    <property type="entry name" value="GT_PLOD"/>
    <property type="match status" value="1"/>
</dbReference>
<dbReference type="InterPro" id="IPR050757">
    <property type="entry name" value="Collagen_mod_GT25"/>
</dbReference>
<dbReference type="PROSITE" id="PS51471">
    <property type="entry name" value="FE2OG_OXY"/>
    <property type="match status" value="1"/>
</dbReference>
<keyword evidence="4" id="KW-1185">Reference proteome</keyword>
<dbReference type="Proteomes" id="UP000887567">
    <property type="component" value="Unplaced"/>
</dbReference>
<dbReference type="EnsemblMetazoa" id="XM_028659896.1">
    <property type="protein sequence ID" value="XP_028515697.1"/>
    <property type="gene ID" value="LOC110241798"/>
</dbReference>
<dbReference type="PANTHER" id="PTHR10730:SF45">
    <property type="entry name" value="PROCOLLAGEN-LYSINE,2-OXOGLUTARATE 5-DIOXYGENASE"/>
    <property type="match status" value="1"/>
</dbReference>
<dbReference type="AlphaFoldDB" id="A0A913YMJ0"/>
<dbReference type="OrthoDB" id="69177at2759"/>
<dbReference type="PANTHER" id="PTHR10730">
    <property type="entry name" value="PROCOLLAGEN-LYSINE,2-OXOGLUTARATE 5-DIOXYGENASE/GLYCOSYLTRANSFERASE 25 FAMILY MEMBER"/>
    <property type="match status" value="1"/>
</dbReference>
<dbReference type="GeneID" id="110241798"/>
<dbReference type="KEGG" id="epa:110241798"/>
<dbReference type="GO" id="GO:0005783">
    <property type="term" value="C:endoplasmic reticulum"/>
    <property type="evidence" value="ECO:0007669"/>
    <property type="project" value="TreeGrafter"/>
</dbReference>
<evidence type="ECO:0000313" key="3">
    <source>
        <dbReference type="EnsemblMetazoa" id="XP_028515697.1"/>
    </source>
</evidence>
<evidence type="ECO:0000313" key="4">
    <source>
        <dbReference type="Proteomes" id="UP000887567"/>
    </source>
</evidence>
<name>A0A913YMJ0_EXADI</name>
<organism evidence="3 4">
    <name type="scientific">Exaiptasia diaphana</name>
    <name type="common">Tropical sea anemone</name>
    <name type="synonym">Aiptasia pulchella</name>
    <dbReference type="NCBI Taxonomy" id="2652724"/>
    <lineage>
        <taxon>Eukaryota</taxon>
        <taxon>Metazoa</taxon>
        <taxon>Cnidaria</taxon>
        <taxon>Anthozoa</taxon>
        <taxon>Hexacorallia</taxon>
        <taxon>Actiniaria</taxon>
        <taxon>Aiptasiidae</taxon>
        <taxon>Exaiptasia</taxon>
    </lineage>
</organism>